<evidence type="ECO:0000313" key="2">
    <source>
        <dbReference type="EMBL" id="MBM2418300.1"/>
    </source>
</evidence>
<dbReference type="RefSeq" id="WP_138487935.1">
    <property type="nucleotide sequence ID" value="NZ_JAFBWU010000010.1"/>
</dbReference>
<dbReference type="EMBL" id="JAFBXE010000010">
    <property type="protein sequence ID" value="MBM2413631.1"/>
    <property type="molecule type" value="Genomic_DNA"/>
</dbReference>
<dbReference type="Proteomes" id="UP000755667">
    <property type="component" value="Unassembled WGS sequence"/>
</dbReference>
<evidence type="ECO:0000313" key="4">
    <source>
        <dbReference type="Proteomes" id="UP000809440"/>
    </source>
</evidence>
<dbReference type="AlphaFoldDB" id="A0A9Q2NTQ8"/>
<comment type="caution">
    <text evidence="1">The sequence shown here is derived from an EMBL/GenBank/DDBJ whole genome shotgun (WGS) entry which is preliminary data.</text>
</comment>
<organism evidence="1 3">
    <name type="scientific">Marivita cryptomonadis</name>
    <dbReference type="NCBI Taxonomy" id="505252"/>
    <lineage>
        <taxon>Bacteria</taxon>
        <taxon>Pseudomonadati</taxon>
        <taxon>Pseudomonadota</taxon>
        <taxon>Alphaproteobacteria</taxon>
        <taxon>Rhodobacterales</taxon>
        <taxon>Roseobacteraceae</taxon>
        <taxon>Marivita</taxon>
    </lineage>
</organism>
<name>A0A9Q2NTQ8_9RHOB</name>
<dbReference type="EMBL" id="JAFBXF010000010">
    <property type="protein sequence ID" value="MBM2418300.1"/>
    <property type="molecule type" value="Genomic_DNA"/>
</dbReference>
<dbReference type="Proteomes" id="UP000809440">
    <property type="component" value="Unassembled WGS sequence"/>
</dbReference>
<protein>
    <submittedName>
        <fullName evidence="1">Uncharacterized protein</fullName>
    </submittedName>
</protein>
<reference evidence="1 4" key="1">
    <citation type="submission" date="2021-01" db="EMBL/GenBank/DDBJ databases">
        <title>Diatom-associated Roseobacters Show Island Model of Population Structure.</title>
        <authorList>
            <person name="Qu L."/>
            <person name="Feng X."/>
            <person name="Chen Y."/>
            <person name="Li L."/>
            <person name="Wang X."/>
            <person name="Hu Z."/>
            <person name="Wang H."/>
            <person name="Luo H."/>
        </authorList>
    </citation>
    <scope>NUCLEOTIDE SEQUENCE</scope>
    <source>
        <strain evidence="2 4">CC28-63</strain>
        <strain evidence="1">CC28-69</strain>
    </source>
</reference>
<evidence type="ECO:0000313" key="3">
    <source>
        <dbReference type="Proteomes" id="UP000755667"/>
    </source>
</evidence>
<keyword evidence="4" id="KW-1185">Reference proteome</keyword>
<accession>A0A9Q2NTQ8</accession>
<evidence type="ECO:0000313" key="1">
    <source>
        <dbReference type="EMBL" id="MBM2413631.1"/>
    </source>
</evidence>
<sequence>MRRRYAPLGINIWGSSKFWALENDTHRLGYIYLLSSDHTTPIGVFRLPPSYAAEDRRMSTESVEDMIADLERCALVQTGPDHWIRVCRWFFEETGPHSPLNVTGFCNVFMDRKMAQSGRLRAFAFAEMAAATDQRSMAWDDSTSAYNKMIKALIEVCGTVAQTSFGDFTQALAGFGPARDGGLLHIVLDATSRKERLPILETANALAASIPEAPSKPLQSPIEAQTLKQTLKQTPSRTLTQTQTPRPGACELVKYPTTIDEHLAALNAKKEA</sequence>
<gene>
    <name evidence="1" type="ORF">JQX41_15045</name>
    <name evidence="2" type="ORF">JQX48_15055</name>
</gene>
<proteinExistence type="predicted"/>